<dbReference type="SUPFAM" id="SSF64518">
    <property type="entry name" value="Phase 1 flagellin"/>
    <property type="match status" value="2"/>
</dbReference>
<sequence length="647" mass="66852">MPVSPILPGRLPDTLRASRLTSLIAQQQRAMLQLQDQAATGQRYFLPSEAPKDSIRTIFFQREIERNSQLQTNVLTDQSLLTVTETSLNSVADSLNRTKSIILAGVGDLAGPDEKAALAAEIESILSGVLNTANSTHRGRYLFGGSETQDQPFTDLGGGRILYHGDSAQIDSQIDTGFLLGNNIDGATAFAALTPAVSADVDPALTTSSKLGNLFNGIGVSSLQSIEITLDDGGGTSETATVDLSTAKTIGDIEALVENAFTGALTVDVAVNGNGDGLSLTATGTATTVAVADINGGITARQLGVNSAATAAITGGDLNPALSLRTPLADLNGGAAATFTDGLVITSGTRSVTVDLSGATDVEDILNEIELQARAADIHVEAGINEQGNGISIRSRVSGEPFSIGENGGDDAASLGIRTLTGSTLLADLNNGLGVPTGDGNTLDITRRDGTDVSIDLSTAATIQDVLDLVNAVDPGVLTASLNSVGNGISFVDDDGLSTGDLIVAENALSTALGVAGEETSGTTTGVLSGEDINRQETAGVFNLLVQTAEALRNGDDAELTRLGGRIDGELSRFAAVRNEVAARLQTLDQIEERLLDTELTLNQSLSETFDADLTEVITKVTELQTSLQATLQISSISMQLNLINFI</sequence>
<dbReference type="PANTHER" id="PTHR42792">
    <property type="entry name" value="FLAGELLIN"/>
    <property type="match status" value="1"/>
</dbReference>
<dbReference type="AlphaFoldDB" id="A0A517R423"/>
<organism evidence="2 3">
    <name type="scientific">Stratiformator vulcanicus</name>
    <dbReference type="NCBI Taxonomy" id="2527980"/>
    <lineage>
        <taxon>Bacteria</taxon>
        <taxon>Pseudomonadati</taxon>
        <taxon>Planctomycetota</taxon>
        <taxon>Planctomycetia</taxon>
        <taxon>Planctomycetales</taxon>
        <taxon>Planctomycetaceae</taxon>
        <taxon>Stratiformator</taxon>
    </lineage>
</organism>
<name>A0A517R423_9PLAN</name>
<feature type="domain" description="Flagellin N-terminal" evidence="1">
    <location>
        <begin position="17"/>
        <end position="148"/>
    </location>
</feature>
<dbReference type="RefSeq" id="WP_145364679.1">
    <property type="nucleotide sequence ID" value="NZ_CP036268.1"/>
</dbReference>
<dbReference type="GO" id="GO:0005198">
    <property type="term" value="F:structural molecule activity"/>
    <property type="evidence" value="ECO:0007669"/>
    <property type="project" value="InterPro"/>
</dbReference>
<keyword evidence="2" id="KW-0966">Cell projection</keyword>
<evidence type="ECO:0000259" key="1">
    <source>
        <dbReference type="Pfam" id="PF00669"/>
    </source>
</evidence>
<dbReference type="EMBL" id="CP036268">
    <property type="protein sequence ID" value="QDT38583.1"/>
    <property type="molecule type" value="Genomic_DNA"/>
</dbReference>
<proteinExistence type="predicted"/>
<dbReference type="InterPro" id="IPR013384">
    <property type="entry name" value="Flagell_FlgL"/>
</dbReference>
<evidence type="ECO:0000313" key="3">
    <source>
        <dbReference type="Proteomes" id="UP000317318"/>
    </source>
</evidence>
<gene>
    <name evidence="2" type="primary">flgL</name>
    <name evidence="2" type="ORF">Pan189_29780</name>
</gene>
<dbReference type="Proteomes" id="UP000317318">
    <property type="component" value="Chromosome"/>
</dbReference>
<evidence type="ECO:0000313" key="2">
    <source>
        <dbReference type="EMBL" id="QDT38583.1"/>
    </source>
</evidence>
<dbReference type="InterPro" id="IPR001492">
    <property type="entry name" value="Flagellin"/>
</dbReference>
<accession>A0A517R423</accession>
<dbReference type="Pfam" id="PF00669">
    <property type="entry name" value="Flagellin_N"/>
    <property type="match status" value="1"/>
</dbReference>
<dbReference type="InterPro" id="IPR001029">
    <property type="entry name" value="Flagellin_N"/>
</dbReference>
<dbReference type="NCBIfam" id="TIGR02550">
    <property type="entry name" value="flagell_flgL"/>
    <property type="match status" value="1"/>
</dbReference>
<dbReference type="Gene3D" id="1.20.1330.10">
    <property type="entry name" value="f41 fragment of flagellin, N-terminal domain"/>
    <property type="match status" value="2"/>
</dbReference>
<dbReference type="PANTHER" id="PTHR42792:SF1">
    <property type="entry name" value="FLAGELLAR HOOK-ASSOCIATED PROTEIN 3"/>
    <property type="match status" value="1"/>
</dbReference>
<keyword evidence="3" id="KW-1185">Reference proteome</keyword>
<dbReference type="GO" id="GO:0071973">
    <property type="term" value="P:bacterial-type flagellum-dependent cell motility"/>
    <property type="evidence" value="ECO:0007669"/>
    <property type="project" value="InterPro"/>
</dbReference>
<protein>
    <submittedName>
        <fullName evidence="2">Flagellar hook-associated protein 3</fullName>
    </submittedName>
</protein>
<dbReference type="OrthoDB" id="225814at2"/>
<keyword evidence="2" id="KW-0282">Flagellum</keyword>
<dbReference type="KEGG" id="svp:Pan189_29780"/>
<keyword evidence="2" id="KW-0969">Cilium</keyword>
<dbReference type="GO" id="GO:0009424">
    <property type="term" value="C:bacterial-type flagellum hook"/>
    <property type="evidence" value="ECO:0007669"/>
    <property type="project" value="InterPro"/>
</dbReference>
<reference evidence="2 3" key="1">
    <citation type="submission" date="2019-02" db="EMBL/GenBank/DDBJ databases">
        <title>Deep-cultivation of Planctomycetes and their phenomic and genomic characterization uncovers novel biology.</title>
        <authorList>
            <person name="Wiegand S."/>
            <person name="Jogler M."/>
            <person name="Boedeker C."/>
            <person name="Pinto D."/>
            <person name="Vollmers J."/>
            <person name="Rivas-Marin E."/>
            <person name="Kohn T."/>
            <person name="Peeters S.H."/>
            <person name="Heuer A."/>
            <person name="Rast P."/>
            <person name="Oberbeckmann S."/>
            <person name="Bunk B."/>
            <person name="Jeske O."/>
            <person name="Meyerdierks A."/>
            <person name="Storesund J.E."/>
            <person name="Kallscheuer N."/>
            <person name="Luecker S."/>
            <person name="Lage O.M."/>
            <person name="Pohl T."/>
            <person name="Merkel B.J."/>
            <person name="Hornburger P."/>
            <person name="Mueller R.-W."/>
            <person name="Bruemmer F."/>
            <person name="Labrenz M."/>
            <person name="Spormann A.M."/>
            <person name="Op den Camp H."/>
            <person name="Overmann J."/>
            <person name="Amann R."/>
            <person name="Jetten M.S.M."/>
            <person name="Mascher T."/>
            <person name="Medema M.H."/>
            <person name="Devos D.P."/>
            <person name="Kaster A.-K."/>
            <person name="Ovreas L."/>
            <person name="Rohde M."/>
            <person name="Galperin M.Y."/>
            <person name="Jogler C."/>
        </authorList>
    </citation>
    <scope>NUCLEOTIDE SEQUENCE [LARGE SCALE GENOMIC DNA]</scope>
    <source>
        <strain evidence="2 3">Pan189</strain>
    </source>
</reference>